<dbReference type="CDD" id="cd00130">
    <property type="entry name" value="PAS"/>
    <property type="match status" value="1"/>
</dbReference>
<evidence type="ECO:0000259" key="6">
    <source>
        <dbReference type="PROSITE" id="PS50113"/>
    </source>
</evidence>
<dbReference type="NCBIfam" id="TIGR00229">
    <property type="entry name" value="sensory_box"/>
    <property type="match status" value="1"/>
</dbReference>
<feature type="transmembrane region" description="Helical" evidence="4">
    <location>
        <begin position="26"/>
        <end position="50"/>
    </location>
</feature>
<dbReference type="CDD" id="cd01949">
    <property type="entry name" value="GGDEF"/>
    <property type="match status" value="1"/>
</dbReference>
<dbReference type="SUPFAM" id="SSF55073">
    <property type="entry name" value="Nucleotide cyclase"/>
    <property type="match status" value="1"/>
</dbReference>
<keyword evidence="4" id="KW-1133">Transmembrane helix</keyword>
<dbReference type="InterPro" id="IPR000160">
    <property type="entry name" value="GGDEF_dom"/>
</dbReference>
<evidence type="ECO:0000256" key="1">
    <source>
        <dbReference type="ARBA" id="ARBA00012528"/>
    </source>
</evidence>
<evidence type="ECO:0000256" key="3">
    <source>
        <dbReference type="SAM" id="Coils"/>
    </source>
</evidence>
<dbReference type="GO" id="GO:1902201">
    <property type="term" value="P:negative regulation of bacterial-type flagellum-dependent cell motility"/>
    <property type="evidence" value="ECO:0007669"/>
    <property type="project" value="TreeGrafter"/>
</dbReference>
<reference evidence="8 9" key="1">
    <citation type="submission" date="2019-08" db="EMBL/GenBank/DDBJ databases">
        <title>Complete genome sequence of Terriglobus albidus strain ORNL.</title>
        <authorList>
            <person name="Podar M."/>
        </authorList>
    </citation>
    <scope>NUCLEOTIDE SEQUENCE [LARGE SCALE GENOMIC DNA]</scope>
    <source>
        <strain evidence="8 9">ORNL</strain>
    </source>
</reference>
<dbReference type="InterPro" id="IPR013656">
    <property type="entry name" value="PAS_4"/>
</dbReference>
<evidence type="ECO:0000259" key="7">
    <source>
        <dbReference type="PROSITE" id="PS50887"/>
    </source>
</evidence>
<dbReference type="KEGG" id="talb:FTW19_00105"/>
<feature type="domain" description="PAC" evidence="6">
    <location>
        <begin position="131"/>
        <end position="183"/>
    </location>
</feature>
<dbReference type="AlphaFoldDB" id="A0A5B9E3L7"/>
<dbReference type="NCBIfam" id="TIGR00254">
    <property type="entry name" value="GGDEF"/>
    <property type="match status" value="1"/>
</dbReference>
<dbReference type="FunFam" id="3.30.70.270:FF:000001">
    <property type="entry name" value="Diguanylate cyclase domain protein"/>
    <property type="match status" value="1"/>
</dbReference>
<dbReference type="Gene3D" id="3.30.70.270">
    <property type="match status" value="1"/>
</dbReference>
<dbReference type="Proteomes" id="UP000321820">
    <property type="component" value="Chromosome"/>
</dbReference>
<dbReference type="InterPro" id="IPR000700">
    <property type="entry name" value="PAS-assoc_C"/>
</dbReference>
<dbReference type="Pfam" id="PF08448">
    <property type="entry name" value="PAS_4"/>
    <property type="match status" value="1"/>
</dbReference>
<dbReference type="InterPro" id="IPR000014">
    <property type="entry name" value="PAS"/>
</dbReference>
<protein>
    <recommendedName>
        <fullName evidence="1">diguanylate cyclase</fullName>
        <ecNumber evidence="1">2.7.7.65</ecNumber>
    </recommendedName>
</protein>
<dbReference type="EC" id="2.7.7.65" evidence="1"/>
<dbReference type="InterPro" id="IPR029787">
    <property type="entry name" value="Nucleotide_cyclase"/>
</dbReference>
<gene>
    <name evidence="8" type="ORF">FTW19_00105</name>
</gene>
<dbReference type="SUPFAM" id="SSF55785">
    <property type="entry name" value="PYP-like sensor domain (PAS domain)"/>
    <property type="match status" value="1"/>
</dbReference>
<dbReference type="InterPro" id="IPR050469">
    <property type="entry name" value="Diguanylate_Cyclase"/>
</dbReference>
<feature type="domain" description="PAS" evidence="5">
    <location>
        <begin position="56"/>
        <end position="95"/>
    </location>
</feature>
<feature type="coiled-coil region" evidence="3">
    <location>
        <begin position="167"/>
        <end position="212"/>
    </location>
</feature>
<evidence type="ECO:0000313" key="8">
    <source>
        <dbReference type="EMBL" id="QEE26548.1"/>
    </source>
</evidence>
<dbReference type="InterPro" id="IPR029016">
    <property type="entry name" value="GAF-like_dom_sf"/>
</dbReference>
<dbReference type="RefSeq" id="WP_147645686.1">
    <property type="nucleotide sequence ID" value="NZ_CP042806.1"/>
</dbReference>
<dbReference type="SMART" id="SM00091">
    <property type="entry name" value="PAS"/>
    <property type="match status" value="1"/>
</dbReference>
<evidence type="ECO:0000256" key="4">
    <source>
        <dbReference type="SAM" id="Phobius"/>
    </source>
</evidence>
<organism evidence="8 9">
    <name type="scientific">Terriglobus albidus</name>
    <dbReference type="NCBI Taxonomy" id="1592106"/>
    <lineage>
        <taxon>Bacteria</taxon>
        <taxon>Pseudomonadati</taxon>
        <taxon>Acidobacteriota</taxon>
        <taxon>Terriglobia</taxon>
        <taxon>Terriglobales</taxon>
        <taxon>Acidobacteriaceae</taxon>
        <taxon>Terriglobus</taxon>
    </lineage>
</organism>
<keyword evidence="4" id="KW-0472">Membrane</keyword>
<dbReference type="PANTHER" id="PTHR45138">
    <property type="entry name" value="REGULATORY COMPONENTS OF SENSORY TRANSDUCTION SYSTEM"/>
    <property type="match status" value="1"/>
</dbReference>
<dbReference type="InterPro" id="IPR043128">
    <property type="entry name" value="Rev_trsase/Diguanyl_cyclase"/>
</dbReference>
<dbReference type="EMBL" id="CP042806">
    <property type="protein sequence ID" value="QEE26548.1"/>
    <property type="molecule type" value="Genomic_DNA"/>
</dbReference>
<accession>A0A5B9E3L7</accession>
<dbReference type="PROSITE" id="PS50113">
    <property type="entry name" value="PAC"/>
    <property type="match status" value="1"/>
</dbReference>
<dbReference type="GO" id="GO:0005886">
    <property type="term" value="C:plasma membrane"/>
    <property type="evidence" value="ECO:0007669"/>
    <property type="project" value="TreeGrafter"/>
</dbReference>
<sequence length="547" mass="60537">MSNFHLAIDLSQAYGDFFVAATKASFLTSLGIAVTPLAAVVGVLLVVRILSRHRIEQQLLYAFFEHIPDNVYFKDRSGRFIRINRAMADYFGLAEPSDAIKKSDSDIFTSEHSQQALADEQEIIRTGQALIGKEEKETWADGRETWVLTTKVPLRNQRGQIIGTMGISHDITNRKQVEQELEEYKANLETLVAERTAELVQANEERSAALQESEQRSQETDRITELVDLLQACQTIEEAFEVVGAALPNILSSPSGALCITSPSRDLVEVVSTWGDTLATEKVFSPYHCWSLRRGKLHLVKDPHSPLGCAHVTGPAASGYLCIPLAAQGETLGTIYVELPAPAEFSSQSIAPSMETISRPASAAAERISMALANLRLRDVLRDQSIRDSLTGLFNRRYMEATLERELRRAARDNQSLAFLMIDIDHFKMFNDAFGHHAGDVLLRAVGEFLGQGIRGQDVACRFGGEEFVLILTDTSLEIAYLRAEVLREELARLAVQHNGQTLGKITMSVGIAAFPEHGTSSEELIRKSDTALYKAKEDGRDRTETA</sequence>
<dbReference type="SUPFAM" id="SSF55781">
    <property type="entry name" value="GAF domain-like"/>
    <property type="match status" value="1"/>
</dbReference>
<evidence type="ECO:0000313" key="9">
    <source>
        <dbReference type="Proteomes" id="UP000321820"/>
    </source>
</evidence>
<dbReference type="PROSITE" id="PS50112">
    <property type="entry name" value="PAS"/>
    <property type="match status" value="1"/>
</dbReference>
<dbReference type="GO" id="GO:0052621">
    <property type="term" value="F:diguanylate cyclase activity"/>
    <property type="evidence" value="ECO:0007669"/>
    <property type="project" value="UniProtKB-EC"/>
</dbReference>
<dbReference type="Pfam" id="PF00990">
    <property type="entry name" value="GGDEF"/>
    <property type="match status" value="1"/>
</dbReference>
<dbReference type="PROSITE" id="PS50887">
    <property type="entry name" value="GGDEF"/>
    <property type="match status" value="1"/>
</dbReference>
<dbReference type="Gene3D" id="3.30.450.20">
    <property type="entry name" value="PAS domain"/>
    <property type="match status" value="1"/>
</dbReference>
<name>A0A5B9E3L7_9BACT</name>
<evidence type="ECO:0000256" key="2">
    <source>
        <dbReference type="ARBA" id="ARBA00034247"/>
    </source>
</evidence>
<keyword evidence="4" id="KW-0812">Transmembrane</keyword>
<dbReference type="Gene3D" id="3.30.450.40">
    <property type="match status" value="1"/>
</dbReference>
<feature type="domain" description="GGDEF" evidence="7">
    <location>
        <begin position="415"/>
        <end position="547"/>
    </location>
</feature>
<keyword evidence="3" id="KW-0175">Coiled coil</keyword>
<proteinExistence type="predicted"/>
<dbReference type="OrthoDB" id="9783388at2"/>
<dbReference type="PANTHER" id="PTHR45138:SF9">
    <property type="entry name" value="DIGUANYLATE CYCLASE DGCM-RELATED"/>
    <property type="match status" value="1"/>
</dbReference>
<dbReference type="GO" id="GO:0043709">
    <property type="term" value="P:cell adhesion involved in single-species biofilm formation"/>
    <property type="evidence" value="ECO:0007669"/>
    <property type="project" value="TreeGrafter"/>
</dbReference>
<keyword evidence="9" id="KW-1185">Reference proteome</keyword>
<dbReference type="InterPro" id="IPR035965">
    <property type="entry name" value="PAS-like_dom_sf"/>
</dbReference>
<dbReference type="SMART" id="SM00267">
    <property type="entry name" value="GGDEF"/>
    <property type="match status" value="1"/>
</dbReference>
<evidence type="ECO:0000259" key="5">
    <source>
        <dbReference type="PROSITE" id="PS50112"/>
    </source>
</evidence>
<comment type="catalytic activity">
    <reaction evidence="2">
        <text>2 GTP = 3',3'-c-di-GMP + 2 diphosphate</text>
        <dbReference type="Rhea" id="RHEA:24898"/>
        <dbReference type="ChEBI" id="CHEBI:33019"/>
        <dbReference type="ChEBI" id="CHEBI:37565"/>
        <dbReference type="ChEBI" id="CHEBI:58805"/>
        <dbReference type="EC" id="2.7.7.65"/>
    </reaction>
</comment>